<evidence type="ECO:0000259" key="17">
    <source>
        <dbReference type="Pfam" id="PF00905"/>
    </source>
</evidence>
<dbReference type="GO" id="GO:0008955">
    <property type="term" value="F:peptidoglycan glycosyltransferase activity"/>
    <property type="evidence" value="ECO:0007669"/>
    <property type="project" value="UniProtKB-EC"/>
</dbReference>
<comment type="subcellular location">
    <subcellularLocation>
        <location evidence="1">Cell membrane</location>
    </subcellularLocation>
</comment>
<name>A0A1H8AGT9_9BACL</name>
<organism evidence="19 20">
    <name type="scientific">Lihuaxuella thermophila</name>
    <dbReference type="NCBI Taxonomy" id="1173111"/>
    <lineage>
        <taxon>Bacteria</taxon>
        <taxon>Bacillati</taxon>
        <taxon>Bacillota</taxon>
        <taxon>Bacilli</taxon>
        <taxon>Bacillales</taxon>
        <taxon>Thermoactinomycetaceae</taxon>
        <taxon>Lihuaxuella</taxon>
    </lineage>
</organism>
<evidence type="ECO:0000256" key="12">
    <source>
        <dbReference type="ARBA" id="ARBA00023316"/>
    </source>
</evidence>
<dbReference type="InterPro" id="IPR001460">
    <property type="entry name" value="PCN-bd_Tpept"/>
</dbReference>
<comment type="catalytic activity">
    <reaction evidence="13">
        <text>Preferential cleavage: (Ac)2-L-Lys-D-Ala-|-D-Ala. Also transpeptidation of peptidyl-alanyl moieties that are N-acyl substituents of D-alanine.</text>
        <dbReference type="EC" id="3.4.16.4"/>
    </reaction>
</comment>
<dbReference type="AlphaFoldDB" id="A0A1H8AGT9"/>
<dbReference type="InterPro" id="IPR023346">
    <property type="entry name" value="Lysozyme-like_dom_sf"/>
</dbReference>
<dbReference type="InterPro" id="IPR050396">
    <property type="entry name" value="Glycosyltr_51/Transpeptidase"/>
</dbReference>
<dbReference type="GO" id="GO:0071555">
    <property type="term" value="P:cell wall organization"/>
    <property type="evidence" value="ECO:0007669"/>
    <property type="project" value="UniProtKB-KW"/>
</dbReference>
<dbReference type="SUPFAM" id="SSF53955">
    <property type="entry name" value="Lysozyme-like"/>
    <property type="match status" value="1"/>
</dbReference>
<keyword evidence="7" id="KW-0378">Hydrolase</keyword>
<dbReference type="GO" id="GO:0008658">
    <property type="term" value="F:penicillin binding"/>
    <property type="evidence" value="ECO:0007669"/>
    <property type="project" value="InterPro"/>
</dbReference>
<evidence type="ECO:0000256" key="1">
    <source>
        <dbReference type="ARBA" id="ARBA00004236"/>
    </source>
</evidence>
<protein>
    <submittedName>
        <fullName evidence="19">Penicillin-binding protein</fullName>
    </submittedName>
</protein>
<comment type="catalytic activity">
    <reaction evidence="14">
        <text>[GlcNAc-(1-&gt;4)-Mur2Ac(oyl-L-Ala-gamma-D-Glu-L-Lys-D-Ala-D-Ala)](n)-di-trans,octa-cis-undecaprenyl diphosphate + beta-D-GlcNAc-(1-&gt;4)-Mur2Ac(oyl-L-Ala-gamma-D-Glu-L-Lys-D-Ala-D-Ala)-di-trans,octa-cis-undecaprenyl diphosphate = [GlcNAc-(1-&gt;4)-Mur2Ac(oyl-L-Ala-gamma-D-Glu-L-Lys-D-Ala-D-Ala)](n+1)-di-trans,octa-cis-undecaprenyl diphosphate + di-trans,octa-cis-undecaprenyl diphosphate + H(+)</text>
        <dbReference type="Rhea" id="RHEA:23708"/>
        <dbReference type="Rhea" id="RHEA-COMP:9602"/>
        <dbReference type="Rhea" id="RHEA-COMP:9603"/>
        <dbReference type="ChEBI" id="CHEBI:15378"/>
        <dbReference type="ChEBI" id="CHEBI:58405"/>
        <dbReference type="ChEBI" id="CHEBI:60033"/>
        <dbReference type="ChEBI" id="CHEBI:78435"/>
        <dbReference type="EC" id="2.4.99.28"/>
    </reaction>
</comment>
<dbReference type="GO" id="GO:0030288">
    <property type="term" value="C:outer membrane-bounded periplasmic space"/>
    <property type="evidence" value="ECO:0007669"/>
    <property type="project" value="TreeGrafter"/>
</dbReference>
<feature type="transmembrane region" description="Helical" evidence="16">
    <location>
        <begin position="15"/>
        <end position="45"/>
    </location>
</feature>
<proteinExistence type="predicted"/>
<feature type="region of interest" description="Disordered" evidence="15">
    <location>
        <begin position="703"/>
        <end position="764"/>
    </location>
</feature>
<dbReference type="InterPro" id="IPR036950">
    <property type="entry name" value="PBP_transglycosylase"/>
</dbReference>
<evidence type="ECO:0000256" key="16">
    <source>
        <dbReference type="SAM" id="Phobius"/>
    </source>
</evidence>
<dbReference type="GO" id="GO:0009002">
    <property type="term" value="F:serine-type D-Ala-D-Ala carboxypeptidase activity"/>
    <property type="evidence" value="ECO:0007669"/>
    <property type="project" value="UniProtKB-EC"/>
</dbReference>
<keyword evidence="6" id="KW-0808">Transferase</keyword>
<keyword evidence="20" id="KW-1185">Reference proteome</keyword>
<evidence type="ECO:0000256" key="4">
    <source>
        <dbReference type="ARBA" id="ARBA00022670"/>
    </source>
</evidence>
<evidence type="ECO:0000256" key="10">
    <source>
        <dbReference type="ARBA" id="ARBA00023136"/>
    </source>
</evidence>
<feature type="domain" description="Glycosyl transferase family 51" evidence="18">
    <location>
        <begin position="91"/>
        <end position="267"/>
    </location>
</feature>
<sequence length="764" mass="85860">MRRRRPDKKSLGRRIFYVLFTIVVIGLVMAVGAIGVGAGIVSAMVKDEKVRSKEDFQRDLNSLSQTSYAYFLNRDKNGKHIPIGSMRMEGNDRQPIKSVKDVSPYLIDAFISIEDHEFYQHNGIVPRSLLRAAYQQAVNADVTTGGSTITQQLVKNVILKDFDKKLERKAKEIILAIRLDSMYKKDEILVYYMNSVLFGDGANGRRLYGVQAAAKGIFNVDAKNLNLAQSAYIAGMVQRPNDMNPFSDNGKGLERGIKRMKLVLAKMLENNKITKEQYDEALKFDIKKSLAKPQDFTNSYEKYPFIMHALEEEAAEALMEKDNLNIEELSRQGKYKATLEEYKKKAMTGGYHFYTTIDRDMYEAVNAEATKKLSFHNRTYKGKKGQEQLGAVIIDNQTGAVLAFVSGTNSFDANQKDHALDATNQPGSAIKPLLVYGPGIEERVISPETMILDERIPKADGSGYYKNADNKYRGPVSATLALKFSINTPAIKIFNHMGHQTGFEYLKKMGIPPSPNDTESAAIGGSYKGYTVEKMAAAYATLADEGNYKKPYIISKIVDSDGNVIWEHKVKPTRVFSPQTAYQTTRMLRQVLNGGTGTYVGARINGYDLAGKTGTTSEDRDKWFIGYTPQITLAVWGGYDYNHPMTHNQKFAMQAWVNIFRAAAEASPEYFDKQRRFENPGGLPGGIECLECDRIEEYLRKKQEEEQKKLEEEKKRQEEEKKGQQPPPPPHPWEPRPGGPGDGNDGGNDDGKVRLPWPPPRRDS</sequence>
<evidence type="ECO:0000256" key="7">
    <source>
        <dbReference type="ARBA" id="ARBA00022801"/>
    </source>
</evidence>
<evidence type="ECO:0000256" key="6">
    <source>
        <dbReference type="ARBA" id="ARBA00022679"/>
    </source>
</evidence>
<feature type="compositionally biased region" description="Basic and acidic residues" evidence="15">
    <location>
        <begin position="703"/>
        <end position="723"/>
    </location>
</feature>
<evidence type="ECO:0000256" key="13">
    <source>
        <dbReference type="ARBA" id="ARBA00034000"/>
    </source>
</evidence>
<keyword evidence="8" id="KW-0133">Cell shape</keyword>
<evidence type="ECO:0000256" key="11">
    <source>
        <dbReference type="ARBA" id="ARBA00023268"/>
    </source>
</evidence>
<dbReference type="InterPro" id="IPR001264">
    <property type="entry name" value="Glyco_trans_51"/>
</dbReference>
<dbReference type="GO" id="GO:0009252">
    <property type="term" value="P:peptidoglycan biosynthetic process"/>
    <property type="evidence" value="ECO:0007669"/>
    <property type="project" value="UniProtKB-KW"/>
</dbReference>
<dbReference type="RefSeq" id="WP_089964456.1">
    <property type="nucleotide sequence ID" value="NZ_FOCQ01000001.1"/>
</dbReference>
<dbReference type="SUPFAM" id="SSF56601">
    <property type="entry name" value="beta-lactamase/transpeptidase-like"/>
    <property type="match status" value="1"/>
</dbReference>
<accession>A0A1H8AGT9</accession>
<dbReference type="GO" id="GO:0008360">
    <property type="term" value="P:regulation of cell shape"/>
    <property type="evidence" value="ECO:0007669"/>
    <property type="project" value="UniProtKB-KW"/>
</dbReference>
<keyword evidence="4" id="KW-0645">Protease</keyword>
<dbReference type="PANTHER" id="PTHR32282">
    <property type="entry name" value="BINDING PROTEIN TRANSPEPTIDASE, PUTATIVE-RELATED"/>
    <property type="match status" value="1"/>
</dbReference>
<evidence type="ECO:0000313" key="20">
    <source>
        <dbReference type="Proteomes" id="UP000199695"/>
    </source>
</evidence>
<evidence type="ECO:0000256" key="9">
    <source>
        <dbReference type="ARBA" id="ARBA00022984"/>
    </source>
</evidence>
<reference evidence="19 20" key="1">
    <citation type="submission" date="2016-10" db="EMBL/GenBank/DDBJ databases">
        <authorList>
            <person name="de Groot N.N."/>
        </authorList>
    </citation>
    <scope>NUCLEOTIDE SEQUENCE [LARGE SCALE GENOMIC DNA]</scope>
    <source>
        <strain evidence="19 20">DSM 46701</strain>
    </source>
</reference>
<feature type="compositionally biased region" description="Pro residues" evidence="15">
    <location>
        <begin position="725"/>
        <end position="738"/>
    </location>
</feature>
<keyword evidence="10 16" id="KW-0472">Membrane</keyword>
<dbReference type="Gene3D" id="3.40.710.10">
    <property type="entry name" value="DD-peptidase/beta-lactamase superfamily"/>
    <property type="match status" value="1"/>
</dbReference>
<feature type="domain" description="Penicillin-binding protein transpeptidase" evidence="17">
    <location>
        <begin position="390"/>
        <end position="630"/>
    </location>
</feature>
<dbReference type="Pfam" id="PF00905">
    <property type="entry name" value="Transpeptidase"/>
    <property type="match status" value="1"/>
</dbReference>
<dbReference type="GO" id="GO:0005886">
    <property type="term" value="C:plasma membrane"/>
    <property type="evidence" value="ECO:0007669"/>
    <property type="project" value="UniProtKB-SubCell"/>
</dbReference>
<evidence type="ECO:0000313" key="19">
    <source>
        <dbReference type="EMBL" id="SEM69995.1"/>
    </source>
</evidence>
<keyword evidence="11" id="KW-0511">Multifunctional enzyme</keyword>
<dbReference type="Proteomes" id="UP000199695">
    <property type="component" value="Unassembled WGS sequence"/>
</dbReference>
<evidence type="ECO:0000256" key="14">
    <source>
        <dbReference type="ARBA" id="ARBA00049902"/>
    </source>
</evidence>
<keyword evidence="16" id="KW-0812">Transmembrane</keyword>
<evidence type="ECO:0000259" key="18">
    <source>
        <dbReference type="Pfam" id="PF00912"/>
    </source>
</evidence>
<keyword evidence="3" id="KW-0121">Carboxypeptidase</keyword>
<keyword evidence="16" id="KW-1133">Transmembrane helix</keyword>
<dbReference type="InterPro" id="IPR012338">
    <property type="entry name" value="Beta-lactam/transpept-like"/>
</dbReference>
<keyword evidence="5" id="KW-0328">Glycosyltransferase</keyword>
<keyword evidence="9" id="KW-0573">Peptidoglycan synthesis</keyword>
<keyword evidence="12" id="KW-0961">Cell wall biogenesis/degradation</keyword>
<evidence type="ECO:0000256" key="15">
    <source>
        <dbReference type="SAM" id="MobiDB-lite"/>
    </source>
</evidence>
<dbReference type="Gene3D" id="1.10.3810.10">
    <property type="entry name" value="Biosynthetic peptidoglycan transglycosylase-like"/>
    <property type="match status" value="1"/>
</dbReference>
<dbReference type="Pfam" id="PF00912">
    <property type="entry name" value="Transgly"/>
    <property type="match status" value="1"/>
</dbReference>
<gene>
    <name evidence="19" type="ORF">SAMN05444955_101145</name>
</gene>
<evidence type="ECO:0000256" key="2">
    <source>
        <dbReference type="ARBA" id="ARBA00022475"/>
    </source>
</evidence>
<keyword evidence="2" id="KW-1003">Cell membrane</keyword>
<dbReference type="EMBL" id="FOCQ01000001">
    <property type="protein sequence ID" value="SEM69995.1"/>
    <property type="molecule type" value="Genomic_DNA"/>
</dbReference>
<evidence type="ECO:0000256" key="3">
    <source>
        <dbReference type="ARBA" id="ARBA00022645"/>
    </source>
</evidence>
<dbReference type="GO" id="GO:0006508">
    <property type="term" value="P:proteolysis"/>
    <property type="evidence" value="ECO:0007669"/>
    <property type="project" value="UniProtKB-KW"/>
</dbReference>
<evidence type="ECO:0000256" key="8">
    <source>
        <dbReference type="ARBA" id="ARBA00022960"/>
    </source>
</evidence>
<dbReference type="OrthoDB" id="9766909at2"/>
<evidence type="ECO:0000256" key="5">
    <source>
        <dbReference type="ARBA" id="ARBA00022676"/>
    </source>
</evidence>
<dbReference type="PANTHER" id="PTHR32282:SF11">
    <property type="entry name" value="PENICILLIN-BINDING PROTEIN 1B"/>
    <property type="match status" value="1"/>
</dbReference>
<dbReference type="STRING" id="1173111.SAMN05444955_101145"/>